<proteinExistence type="predicted"/>
<reference evidence="2 3" key="1">
    <citation type="submission" date="2016-03" db="EMBL/GenBank/DDBJ databases">
        <title>Cyphomyrmex costatus WGS genome.</title>
        <authorList>
            <person name="Nygaard S."/>
            <person name="Hu H."/>
            <person name="Boomsma J."/>
            <person name="Zhang G."/>
        </authorList>
    </citation>
    <scope>NUCLEOTIDE SEQUENCE [LARGE SCALE GENOMIC DNA]</scope>
    <source>
        <strain evidence="2">MS0001</strain>
        <tissue evidence="2">Whole body</tissue>
    </source>
</reference>
<evidence type="ECO:0000256" key="1">
    <source>
        <dbReference type="SAM" id="MobiDB-lite"/>
    </source>
</evidence>
<evidence type="ECO:0000313" key="2">
    <source>
        <dbReference type="EMBL" id="KYN08487.1"/>
    </source>
</evidence>
<dbReference type="AlphaFoldDB" id="A0A195D6I0"/>
<protein>
    <submittedName>
        <fullName evidence="2">Uncharacterized protein</fullName>
    </submittedName>
</protein>
<name>A0A195D6I0_9HYME</name>
<gene>
    <name evidence="2" type="ORF">ALC62_00471</name>
</gene>
<evidence type="ECO:0000313" key="3">
    <source>
        <dbReference type="Proteomes" id="UP000078542"/>
    </source>
</evidence>
<dbReference type="Proteomes" id="UP000078542">
    <property type="component" value="Unassembled WGS sequence"/>
</dbReference>
<sequence>MNRPDGECSINVDAMPRPRPGSQDGTYAGQGTQKEEASRSVESPSILRAFRCLSAEQLQSRAFAIAIREREVREREQNAAWMVYTD</sequence>
<feature type="compositionally biased region" description="Polar residues" evidence="1">
    <location>
        <begin position="23"/>
        <end position="32"/>
    </location>
</feature>
<feature type="region of interest" description="Disordered" evidence="1">
    <location>
        <begin position="1"/>
        <end position="43"/>
    </location>
</feature>
<keyword evidence="3" id="KW-1185">Reference proteome</keyword>
<accession>A0A195D6I0</accession>
<organism evidence="2 3">
    <name type="scientific">Cyphomyrmex costatus</name>
    <dbReference type="NCBI Taxonomy" id="456900"/>
    <lineage>
        <taxon>Eukaryota</taxon>
        <taxon>Metazoa</taxon>
        <taxon>Ecdysozoa</taxon>
        <taxon>Arthropoda</taxon>
        <taxon>Hexapoda</taxon>
        <taxon>Insecta</taxon>
        <taxon>Pterygota</taxon>
        <taxon>Neoptera</taxon>
        <taxon>Endopterygota</taxon>
        <taxon>Hymenoptera</taxon>
        <taxon>Apocrita</taxon>
        <taxon>Aculeata</taxon>
        <taxon>Formicoidea</taxon>
        <taxon>Formicidae</taxon>
        <taxon>Myrmicinae</taxon>
        <taxon>Cyphomyrmex</taxon>
    </lineage>
</organism>
<dbReference type="EMBL" id="KQ976760">
    <property type="protein sequence ID" value="KYN08487.1"/>
    <property type="molecule type" value="Genomic_DNA"/>
</dbReference>